<keyword evidence="2" id="KW-1185">Reference proteome</keyword>
<name>A0AAD9V3N6_ACRCE</name>
<evidence type="ECO:0000313" key="2">
    <source>
        <dbReference type="Proteomes" id="UP001249851"/>
    </source>
</evidence>
<reference evidence="1" key="1">
    <citation type="journal article" date="2023" name="G3 (Bethesda)">
        <title>Whole genome assembly and annotation of the endangered Caribbean coral Acropora cervicornis.</title>
        <authorList>
            <person name="Selwyn J.D."/>
            <person name="Vollmer S.V."/>
        </authorList>
    </citation>
    <scope>NUCLEOTIDE SEQUENCE</scope>
    <source>
        <strain evidence="1">K2</strain>
    </source>
</reference>
<gene>
    <name evidence="1" type="ORF">P5673_018200</name>
</gene>
<protein>
    <submittedName>
        <fullName evidence="1">Uncharacterized protein</fullName>
    </submittedName>
</protein>
<accession>A0AAD9V3N6</accession>
<organism evidence="1 2">
    <name type="scientific">Acropora cervicornis</name>
    <name type="common">Staghorn coral</name>
    <dbReference type="NCBI Taxonomy" id="6130"/>
    <lineage>
        <taxon>Eukaryota</taxon>
        <taxon>Metazoa</taxon>
        <taxon>Cnidaria</taxon>
        <taxon>Anthozoa</taxon>
        <taxon>Hexacorallia</taxon>
        <taxon>Scleractinia</taxon>
        <taxon>Astrocoeniina</taxon>
        <taxon>Acroporidae</taxon>
        <taxon>Acropora</taxon>
    </lineage>
</organism>
<sequence length="178" mass="19987">MALAREKGSGSWLTALPIKSLGYIKISENSRTNNINHALSCKKGGYVMMRHNCTRDLETEIMQEVCSDVRIEPELMPLDNNFMRNGNNAENARLDVSGIGGWGPYERTFLDVRVMHPNAPSCIDKSIDQVYIAHGKEKERAYNERVIQMEKGTFTSIVMLMSGGVGNKADRHQNRIAL</sequence>
<comment type="caution">
    <text evidence="1">The sequence shown here is derived from an EMBL/GenBank/DDBJ whole genome shotgun (WGS) entry which is preliminary data.</text>
</comment>
<evidence type="ECO:0000313" key="1">
    <source>
        <dbReference type="EMBL" id="KAK2559550.1"/>
    </source>
</evidence>
<reference evidence="1" key="2">
    <citation type="journal article" date="2023" name="Science">
        <title>Genomic signatures of disease resistance in endangered staghorn corals.</title>
        <authorList>
            <person name="Vollmer S.V."/>
            <person name="Selwyn J.D."/>
            <person name="Despard B.A."/>
            <person name="Roesel C.L."/>
        </authorList>
    </citation>
    <scope>NUCLEOTIDE SEQUENCE</scope>
    <source>
        <strain evidence="1">K2</strain>
    </source>
</reference>
<dbReference type="Proteomes" id="UP001249851">
    <property type="component" value="Unassembled WGS sequence"/>
</dbReference>
<dbReference type="AlphaFoldDB" id="A0AAD9V3N6"/>
<dbReference type="EMBL" id="JARQWQ010000040">
    <property type="protein sequence ID" value="KAK2559550.1"/>
    <property type="molecule type" value="Genomic_DNA"/>
</dbReference>
<proteinExistence type="predicted"/>